<dbReference type="SMR" id="B4LCS7"/>
<feature type="compositionally biased region" description="Basic and acidic residues" evidence="2">
    <location>
        <begin position="42"/>
        <end position="53"/>
    </location>
</feature>
<dbReference type="eggNOG" id="ENOG502QQFR">
    <property type="taxonomic scope" value="Eukaryota"/>
</dbReference>
<dbReference type="GO" id="GO:0005814">
    <property type="term" value="C:centriole"/>
    <property type="evidence" value="ECO:0007669"/>
    <property type="project" value="TreeGrafter"/>
</dbReference>
<feature type="region of interest" description="Disordered" evidence="2">
    <location>
        <begin position="1"/>
        <end position="111"/>
    </location>
</feature>
<reference evidence="4 5" key="1">
    <citation type="journal article" date="2007" name="Nature">
        <title>Evolution of genes and genomes on the Drosophila phylogeny.</title>
        <authorList>
            <consortium name="Drosophila 12 Genomes Consortium"/>
            <person name="Clark A.G."/>
            <person name="Eisen M.B."/>
            <person name="Smith D.R."/>
            <person name="Bergman C.M."/>
            <person name="Oliver B."/>
            <person name="Markow T.A."/>
            <person name="Kaufman T.C."/>
            <person name="Kellis M."/>
            <person name="Gelbart W."/>
            <person name="Iyer V.N."/>
            <person name="Pollard D.A."/>
            <person name="Sackton T.B."/>
            <person name="Larracuente A.M."/>
            <person name="Singh N.D."/>
            <person name="Abad J.P."/>
            <person name="Abt D.N."/>
            <person name="Adryan B."/>
            <person name="Aguade M."/>
            <person name="Akashi H."/>
            <person name="Anderson W.W."/>
            <person name="Aquadro C.F."/>
            <person name="Ardell D.H."/>
            <person name="Arguello R."/>
            <person name="Artieri C.G."/>
            <person name="Barbash D.A."/>
            <person name="Barker D."/>
            <person name="Barsanti P."/>
            <person name="Batterham P."/>
            <person name="Batzoglou S."/>
            <person name="Begun D."/>
            <person name="Bhutkar A."/>
            <person name="Blanco E."/>
            <person name="Bosak S.A."/>
            <person name="Bradley R.K."/>
            <person name="Brand A.D."/>
            <person name="Brent M.R."/>
            <person name="Brooks A.N."/>
            <person name="Brown R.H."/>
            <person name="Butlin R.K."/>
            <person name="Caggese C."/>
            <person name="Calvi B.R."/>
            <person name="Bernardo de Carvalho A."/>
            <person name="Caspi A."/>
            <person name="Castrezana S."/>
            <person name="Celniker S.E."/>
            <person name="Chang J.L."/>
            <person name="Chapple C."/>
            <person name="Chatterji S."/>
            <person name="Chinwalla A."/>
            <person name="Civetta A."/>
            <person name="Clifton S.W."/>
            <person name="Comeron J.M."/>
            <person name="Costello J.C."/>
            <person name="Coyne J.A."/>
            <person name="Daub J."/>
            <person name="David R.G."/>
            <person name="Delcher A.L."/>
            <person name="Delehaunty K."/>
            <person name="Do C.B."/>
            <person name="Ebling H."/>
            <person name="Edwards K."/>
            <person name="Eickbush T."/>
            <person name="Evans J.D."/>
            <person name="Filipski A."/>
            <person name="Findeiss S."/>
            <person name="Freyhult E."/>
            <person name="Fulton L."/>
            <person name="Fulton R."/>
            <person name="Garcia A.C."/>
            <person name="Gardiner A."/>
            <person name="Garfield D.A."/>
            <person name="Garvin B.E."/>
            <person name="Gibson G."/>
            <person name="Gilbert D."/>
            <person name="Gnerre S."/>
            <person name="Godfrey J."/>
            <person name="Good R."/>
            <person name="Gotea V."/>
            <person name="Gravely B."/>
            <person name="Greenberg A.J."/>
            <person name="Griffiths-Jones S."/>
            <person name="Gross S."/>
            <person name="Guigo R."/>
            <person name="Gustafson E.A."/>
            <person name="Haerty W."/>
            <person name="Hahn M.W."/>
            <person name="Halligan D.L."/>
            <person name="Halpern A.L."/>
            <person name="Halter G.M."/>
            <person name="Han M.V."/>
            <person name="Heger A."/>
            <person name="Hillier L."/>
            <person name="Hinrichs A.S."/>
            <person name="Holmes I."/>
            <person name="Hoskins R.A."/>
            <person name="Hubisz M.J."/>
            <person name="Hultmark D."/>
            <person name="Huntley M.A."/>
            <person name="Jaffe D.B."/>
            <person name="Jagadeeshan S."/>
            <person name="Jeck W.R."/>
            <person name="Johnson J."/>
            <person name="Jones C.D."/>
            <person name="Jordan W.C."/>
            <person name="Karpen G.H."/>
            <person name="Kataoka E."/>
            <person name="Keightley P.D."/>
            <person name="Kheradpour P."/>
            <person name="Kirkness E.F."/>
            <person name="Koerich L.B."/>
            <person name="Kristiansen K."/>
            <person name="Kudrna D."/>
            <person name="Kulathinal R.J."/>
            <person name="Kumar S."/>
            <person name="Kwok R."/>
            <person name="Lander E."/>
            <person name="Langley C.H."/>
            <person name="Lapoint R."/>
            <person name="Lazzaro B.P."/>
            <person name="Lee S.J."/>
            <person name="Levesque L."/>
            <person name="Li R."/>
            <person name="Lin C.F."/>
            <person name="Lin M.F."/>
            <person name="Lindblad-Toh K."/>
            <person name="Llopart A."/>
            <person name="Long M."/>
            <person name="Low L."/>
            <person name="Lozovsky E."/>
            <person name="Lu J."/>
            <person name="Luo M."/>
            <person name="Machado C.A."/>
            <person name="Makalowski W."/>
            <person name="Marzo M."/>
            <person name="Matsuda M."/>
            <person name="Matzkin L."/>
            <person name="McAllister B."/>
            <person name="McBride C.S."/>
            <person name="McKernan B."/>
            <person name="McKernan K."/>
            <person name="Mendez-Lago M."/>
            <person name="Minx P."/>
            <person name="Mollenhauer M.U."/>
            <person name="Montooth K."/>
            <person name="Mount S.M."/>
            <person name="Mu X."/>
            <person name="Myers E."/>
            <person name="Negre B."/>
            <person name="Newfeld S."/>
            <person name="Nielsen R."/>
            <person name="Noor M.A."/>
            <person name="O'Grady P."/>
            <person name="Pachter L."/>
            <person name="Papaceit M."/>
            <person name="Parisi M.J."/>
            <person name="Parisi M."/>
            <person name="Parts L."/>
            <person name="Pedersen J.S."/>
            <person name="Pesole G."/>
            <person name="Phillippy A.M."/>
            <person name="Ponting C.P."/>
            <person name="Pop M."/>
            <person name="Porcelli D."/>
            <person name="Powell J.R."/>
            <person name="Prohaska S."/>
            <person name="Pruitt K."/>
            <person name="Puig M."/>
            <person name="Quesneville H."/>
            <person name="Ram K.R."/>
            <person name="Rand D."/>
            <person name="Rasmussen M.D."/>
            <person name="Reed L.K."/>
            <person name="Reenan R."/>
            <person name="Reily A."/>
            <person name="Remington K.A."/>
            <person name="Rieger T.T."/>
            <person name="Ritchie M.G."/>
            <person name="Robin C."/>
            <person name="Rogers Y.H."/>
            <person name="Rohde C."/>
            <person name="Rozas J."/>
            <person name="Rubenfield M.J."/>
            <person name="Ruiz A."/>
            <person name="Russo S."/>
            <person name="Salzberg S.L."/>
            <person name="Sanchez-Gracia A."/>
            <person name="Saranga D.J."/>
            <person name="Sato H."/>
            <person name="Schaeffer S.W."/>
            <person name="Schatz M.C."/>
            <person name="Schlenke T."/>
            <person name="Schwartz R."/>
            <person name="Segarra C."/>
            <person name="Singh R.S."/>
            <person name="Sirot L."/>
            <person name="Sirota M."/>
            <person name="Sisneros N.B."/>
            <person name="Smith C.D."/>
            <person name="Smith T.F."/>
            <person name="Spieth J."/>
            <person name="Stage D.E."/>
            <person name="Stark A."/>
            <person name="Stephan W."/>
            <person name="Strausberg R.L."/>
            <person name="Strempel S."/>
            <person name="Sturgill D."/>
            <person name="Sutton G."/>
            <person name="Sutton G.G."/>
            <person name="Tao W."/>
            <person name="Teichmann S."/>
            <person name="Tobari Y.N."/>
            <person name="Tomimura Y."/>
            <person name="Tsolas J.M."/>
            <person name="Valente V.L."/>
            <person name="Venter E."/>
            <person name="Venter J.C."/>
            <person name="Vicario S."/>
            <person name="Vieira F.G."/>
            <person name="Vilella A.J."/>
            <person name="Villasante A."/>
            <person name="Walenz B."/>
            <person name="Wang J."/>
            <person name="Wasserman M."/>
            <person name="Watts T."/>
            <person name="Wilson D."/>
            <person name="Wilson R.K."/>
            <person name="Wing R.A."/>
            <person name="Wolfner M.F."/>
            <person name="Wong A."/>
            <person name="Wong G.K."/>
            <person name="Wu C.I."/>
            <person name="Wu G."/>
            <person name="Yamamoto D."/>
            <person name="Yang H.P."/>
            <person name="Yang S.P."/>
            <person name="Yorke J.A."/>
            <person name="Yoshida K."/>
            <person name="Zdobnov E."/>
            <person name="Zhang P."/>
            <person name="Zhang Y."/>
            <person name="Zimin A.V."/>
            <person name="Baldwin J."/>
            <person name="Abdouelleil A."/>
            <person name="Abdulkadir J."/>
            <person name="Abebe A."/>
            <person name="Abera B."/>
            <person name="Abreu J."/>
            <person name="Acer S.C."/>
            <person name="Aftuck L."/>
            <person name="Alexander A."/>
            <person name="An P."/>
            <person name="Anderson E."/>
            <person name="Anderson S."/>
            <person name="Arachi H."/>
            <person name="Azer M."/>
            <person name="Bachantsang P."/>
            <person name="Barry A."/>
            <person name="Bayul T."/>
            <person name="Berlin A."/>
            <person name="Bessette D."/>
            <person name="Bloom T."/>
            <person name="Blye J."/>
            <person name="Boguslavskiy L."/>
            <person name="Bonnet C."/>
            <person name="Boukhgalter B."/>
            <person name="Bourzgui I."/>
            <person name="Brown A."/>
            <person name="Cahill P."/>
            <person name="Channer S."/>
            <person name="Cheshatsang Y."/>
            <person name="Chuda L."/>
            <person name="Citroen M."/>
            <person name="Collymore A."/>
            <person name="Cooke P."/>
            <person name="Costello M."/>
            <person name="D'Aco K."/>
            <person name="Daza R."/>
            <person name="De Haan G."/>
            <person name="DeGray S."/>
            <person name="DeMaso C."/>
            <person name="Dhargay N."/>
            <person name="Dooley K."/>
            <person name="Dooley E."/>
            <person name="Doricent M."/>
            <person name="Dorje P."/>
            <person name="Dorjee K."/>
            <person name="Dupes A."/>
            <person name="Elong R."/>
            <person name="Falk J."/>
            <person name="Farina A."/>
            <person name="Faro S."/>
            <person name="Ferguson D."/>
            <person name="Fisher S."/>
            <person name="Foley C.D."/>
            <person name="Franke A."/>
            <person name="Friedrich D."/>
            <person name="Gadbois L."/>
            <person name="Gearin G."/>
            <person name="Gearin C.R."/>
            <person name="Giannoukos G."/>
            <person name="Goode T."/>
            <person name="Graham J."/>
            <person name="Grandbois E."/>
            <person name="Grewal S."/>
            <person name="Gyaltsen K."/>
            <person name="Hafez N."/>
            <person name="Hagos B."/>
            <person name="Hall J."/>
            <person name="Henson C."/>
            <person name="Hollinger A."/>
            <person name="Honan T."/>
            <person name="Huard M.D."/>
            <person name="Hughes L."/>
            <person name="Hurhula B."/>
            <person name="Husby M.E."/>
            <person name="Kamat A."/>
            <person name="Kanga B."/>
            <person name="Kashin S."/>
            <person name="Khazanovich D."/>
            <person name="Kisner P."/>
            <person name="Lance K."/>
            <person name="Lara M."/>
            <person name="Lee W."/>
            <person name="Lennon N."/>
            <person name="Letendre F."/>
            <person name="LeVine R."/>
            <person name="Lipovsky A."/>
            <person name="Liu X."/>
            <person name="Liu J."/>
            <person name="Liu S."/>
            <person name="Lokyitsang T."/>
            <person name="Lokyitsang Y."/>
            <person name="Lubonja R."/>
            <person name="Lui A."/>
            <person name="MacDonald P."/>
            <person name="Magnisalis V."/>
            <person name="Maru K."/>
            <person name="Matthews C."/>
            <person name="McCusker W."/>
            <person name="McDonough S."/>
            <person name="Mehta T."/>
            <person name="Meldrim J."/>
            <person name="Meneus L."/>
            <person name="Mihai O."/>
            <person name="Mihalev A."/>
            <person name="Mihova T."/>
            <person name="Mittelman R."/>
            <person name="Mlenga V."/>
            <person name="Montmayeur A."/>
            <person name="Mulrain L."/>
            <person name="Navidi A."/>
            <person name="Naylor J."/>
            <person name="Negash T."/>
            <person name="Nguyen T."/>
            <person name="Nguyen N."/>
            <person name="Nicol R."/>
            <person name="Norbu C."/>
            <person name="Norbu N."/>
            <person name="Novod N."/>
            <person name="O'Neill B."/>
            <person name="Osman S."/>
            <person name="Markiewicz E."/>
            <person name="Oyono O.L."/>
            <person name="Patti C."/>
            <person name="Phunkhang P."/>
            <person name="Pierre F."/>
            <person name="Priest M."/>
            <person name="Raghuraman S."/>
            <person name="Rege F."/>
            <person name="Reyes R."/>
            <person name="Rise C."/>
            <person name="Rogov P."/>
            <person name="Ross K."/>
            <person name="Ryan E."/>
            <person name="Settipalli S."/>
            <person name="Shea T."/>
            <person name="Sherpa N."/>
            <person name="Shi L."/>
            <person name="Shih D."/>
            <person name="Sparrow T."/>
            <person name="Spaulding J."/>
            <person name="Stalker J."/>
            <person name="Stange-Thomann N."/>
            <person name="Stavropoulos S."/>
            <person name="Stone C."/>
            <person name="Strader C."/>
            <person name="Tesfaye S."/>
            <person name="Thomson T."/>
            <person name="Thoulutsang Y."/>
            <person name="Thoulutsang D."/>
            <person name="Topham K."/>
            <person name="Topping I."/>
            <person name="Tsamla T."/>
            <person name="Vassiliev H."/>
            <person name="Vo A."/>
            <person name="Wangchuk T."/>
            <person name="Wangdi T."/>
            <person name="Weiand M."/>
            <person name="Wilkinson J."/>
            <person name="Wilson A."/>
            <person name="Yadav S."/>
            <person name="Young G."/>
            <person name="Yu Q."/>
            <person name="Zembek L."/>
            <person name="Zhong D."/>
            <person name="Zimmer A."/>
            <person name="Zwirko Z."/>
            <person name="Jaffe D.B."/>
            <person name="Alvarez P."/>
            <person name="Brockman W."/>
            <person name="Butler J."/>
            <person name="Chin C."/>
            <person name="Gnerre S."/>
            <person name="Grabherr M."/>
            <person name="Kleber M."/>
            <person name="Mauceli E."/>
            <person name="MacCallum I."/>
        </authorList>
    </citation>
    <scope>NUCLEOTIDE SEQUENCE [LARGE SCALE GENOMIC DNA]</scope>
    <source>
        <strain evidence="5">Tucson 15010-1051.87</strain>
    </source>
</reference>
<protein>
    <recommendedName>
        <fullName evidence="3">Fas-binding factor 1 C-terminal domain-containing protein</fullName>
    </recommendedName>
</protein>
<feature type="coiled-coil region" evidence="1">
    <location>
        <begin position="761"/>
        <end position="806"/>
    </location>
</feature>
<feature type="compositionally biased region" description="Low complexity" evidence="2">
    <location>
        <begin position="58"/>
        <end position="70"/>
    </location>
</feature>
<dbReference type="PANTHER" id="PTHR33689">
    <property type="entry name" value="FAS-BINDING FACTOR 1"/>
    <property type="match status" value="1"/>
</dbReference>
<dbReference type="InParanoid" id="B4LCS7"/>
<feature type="coiled-coil region" evidence="1">
    <location>
        <begin position="335"/>
        <end position="368"/>
    </location>
</feature>
<proteinExistence type="predicted"/>
<dbReference type="EMBL" id="CH940647">
    <property type="protein sequence ID" value="EDW70969.2"/>
    <property type="molecule type" value="Genomic_DNA"/>
</dbReference>
<dbReference type="GO" id="GO:0097539">
    <property type="term" value="C:ciliary transition fiber"/>
    <property type="evidence" value="ECO:0007669"/>
    <property type="project" value="InterPro"/>
</dbReference>
<accession>B4LCS7</accession>
<evidence type="ECO:0000259" key="3">
    <source>
        <dbReference type="Pfam" id="PF21007"/>
    </source>
</evidence>
<evidence type="ECO:0000313" key="5">
    <source>
        <dbReference type="Proteomes" id="UP000008792"/>
    </source>
</evidence>
<dbReference type="HOGENOM" id="CLU_011247_0_0_1"/>
<dbReference type="KEGG" id="dvi:6624351"/>
<feature type="compositionally biased region" description="Low complexity" evidence="2">
    <location>
        <begin position="1"/>
        <end position="24"/>
    </location>
</feature>
<gene>
    <name evidence="4" type="primary">Dvir\GJ11252</name>
    <name evidence="4" type="ORF">Dvir_GJ11252</name>
</gene>
<name>B4LCS7_DROVI</name>
<feature type="region of interest" description="Disordered" evidence="2">
    <location>
        <begin position="129"/>
        <end position="288"/>
    </location>
</feature>
<dbReference type="STRING" id="7244.B4LCS7"/>
<dbReference type="Pfam" id="PF21007">
    <property type="entry name" value="FBF1"/>
    <property type="match status" value="1"/>
</dbReference>
<organism evidence="4 5">
    <name type="scientific">Drosophila virilis</name>
    <name type="common">Fruit fly</name>
    <dbReference type="NCBI Taxonomy" id="7244"/>
    <lineage>
        <taxon>Eukaryota</taxon>
        <taxon>Metazoa</taxon>
        <taxon>Ecdysozoa</taxon>
        <taxon>Arthropoda</taxon>
        <taxon>Hexapoda</taxon>
        <taxon>Insecta</taxon>
        <taxon>Pterygota</taxon>
        <taxon>Neoptera</taxon>
        <taxon>Endopterygota</taxon>
        <taxon>Diptera</taxon>
        <taxon>Brachycera</taxon>
        <taxon>Muscomorpha</taxon>
        <taxon>Ephydroidea</taxon>
        <taxon>Drosophilidae</taxon>
        <taxon>Drosophila</taxon>
    </lineage>
</organism>
<dbReference type="GO" id="GO:0036064">
    <property type="term" value="C:ciliary basal body"/>
    <property type="evidence" value="ECO:0007669"/>
    <property type="project" value="TreeGrafter"/>
</dbReference>
<keyword evidence="5" id="KW-1185">Reference proteome</keyword>
<feature type="coiled-coil region" evidence="1">
    <location>
        <begin position="552"/>
        <end position="736"/>
    </location>
</feature>
<feature type="coiled-coil region" evidence="1">
    <location>
        <begin position="416"/>
        <end position="479"/>
    </location>
</feature>
<dbReference type="GO" id="GO:0060271">
    <property type="term" value="P:cilium assembly"/>
    <property type="evidence" value="ECO:0007669"/>
    <property type="project" value="InterPro"/>
</dbReference>
<evidence type="ECO:0000313" key="4">
    <source>
        <dbReference type="EMBL" id="EDW70969.2"/>
    </source>
</evidence>
<evidence type="ECO:0000256" key="2">
    <source>
        <dbReference type="SAM" id="MobiDB-lite"/>
    </source>
</evidence>
<dbReference type="InterPro" id="IPR033561">
    <property type="entry name" value="FBF1"/>
</dbReference>
<feature type="compositionally biased region" description="Low complexity" evidence="2">
    <location>
        <begin position="172"/>
        <end position="184"/>
    </location>
</feature>
<feature type="compositionally biased region" description="Polar residues" evidence="2">
    <location>
        <begin position="147"/>
        <end position="165"/>
    </location>
</feature>
<sequence>MNFSDDPLADLLSDNSLDNDNFFDAPPGGNAKKLPKSNKAKSKLEDLFGIKEESEPDAQNATAAKQTNAKPSASSTPRIVKQKPTLSMDDADDDDLGFDPKRPKSSGGARKNLFDDLLGAAEPKRNIFDEILSGNETASKRPATAKPSMSRQSTDTTTDNSNVHSQARPKTAAGAGAGRRSSASVQSTNLNADPLGLFGREKDTNATVSGMSTPVSKKRGTADWLGLAAAPAAAEEELERGASPPTPKLTIEHPPAPKNTSDILRIPDSDEPEHEPQQQPSTRPAGDSTVQKILLLNSLNLESNHSYNALQQQETQLTIAAQMKSQERALLEMQLKQETQDRKFHELLQQQLQRQQQMEEHIKAQQERINMHLQLMMSQPVLVRAERPESLPAAAEIETKIPSDSVPAKDDGKEQLLQLETDVKRNSLEKQRLEELVANMRVNYEQEIEMIESSYKKQLKVLEQHLAAVEQRLKLENTEITDYYSGKLDKLKSDYDLQISNLKQDHEDDLRMLRSSHEADMERIRQAKILEQAAVQDHGSYLETLRMASSDLQELREGLTTTKEREQQLELRERRLADAERRLKIDEEGAEQEKRRLMELVSTLELQLERLSKDSAEENWQLRQRMASIESEKKAFEREKQFHREQMERDEKRIAELKNLQLAEVERLQLDMQQERTRLLVEQQKLEMQHKLHEQGDLNAERLELEAQLQVARDAIKRADEQQERCHKQQRDLEQRKRVLLEKENALNIKEDEVLHTSSDYRRAIKRLHAAEHKAREAEQLLHAKLQLLTNRAQELSEKEAQISQERMLLSQDRMTLHKMKQQISQSKCALCKMGVENVEFAQRMASHGKGNQATKNAAIQPVAQDQVQVQTQSRSQLENRNVSQTGMPVGDIVERMLDENIEASYRRMYNLSDNEDLDYWTTVGLDDDSKKLVLDNGNSLDIEDLMLANLNLH</sequence>
<dbReference type="AlphaFoldDB" id="B4LCS7"/>
<dbReference type="Proteomes" id="UP000008792">
    <property type="component" value="Unassembled WGS sequence"/>
</dbReference>
<dbReference type="PANTHER" id="PTHR33689:SF1">
    <property type="entry name" value="FAS-BINDING FACTOR 1"/>
    <property type="match status" value="1"/>
</dbReference>
<dbReference type="OrthoDB" id="8195456at2759"/>
<feature type="domain" description="Fas-binding factor 1 C-terminal" evidence="3">
    <location>
        <begin position="428"/>
        <end position="853"/>
    </location>
</feature>
<evidence type="ECO:0000256" key="1">
    <source>
        <dbReference type="SAM" id="Coils"/>
    </source>
</evidence>
<dbReference type="FunCoup" id="B4LCS7">
    <property type="interactions" value="8"/>
</dbReference>
<dbReference type="GO" id="GO:0090162">
    <property type="term" value="P:establishment of epithelial cell polarity"/>
    <property type="evidence" value="ECO:0007669"/>
    <property type="project" value="InterPro"/>
</dbReference>
<keyword evidence="1" id="KW-0175">Coiled coil</keyword>
<feature type="compositionally biased region" description="Polar residues" evidence="2">
    <location>
        <begin position="205"/>
        <end position="215"/>
    </location>
</feature>
<dbReference type="InterPro" id="IPR049390">
    <property type="entry name" value="FBF1_C"/>
</dbReference>